<evidence type="ECO:0000256" key="4">
    <source>
        <dbReference type="ARBA" id="ARBA00022475"/>
    </source>
</evidence>
<evidence type="ECO:0000256" key="1">
    <source>
        <dbReference type="ARBA" id="ARBA00004413"/>
    </source>
</evidence>
<protein>
    <recommendedName>
        <fullName evidence="3">Flagellar motor switch protein FliN</fullName>
    </recommendedName>
</protein>
<keyword evidence="7" id="KW-0472">Membrane</keyword>
<feature type="compositionally biased region" description="Pro residues" evidence="8">
    <location>
        <begin position="169"/>
        <end position="183"/>
    </location>
</feature>
<reference evidence="10 11" key="1">
    <citation type="submission" date="2023-09" db="EMBL/GenBank/DDBJ databases">
        <authorList>
            <person name="Rey-Velasco X."/>
        </authorList>
    </citation>
    <scope>NUCLEOTIDE SEQUENCE [LARGE SCALE GENOMIC DNA]</scope>
    <source>
        <strain evidence="10 11">F394</strain>
    </source>
</reference>
<dbReference type="InterPro" id="IPR012826">
    <property type="entry name" value="FliN"/>
</dbReference>
<keyword evidence="10" id="KW-0282">Flagellum</keyword>
<comment type="similarity">
    <text evidence="2">Belongs to the FliN/MopA/SpaO family.</text>
</comment>
<dbReference type="PANTHER" id="PTHR43484">
    <property type="match status" value="1"/>
</dbReference>
<keyword evidence="10" id="KW-0969">Cilium</keyword>
<evidence type="ECO:0000256" key="6">
    <source>
        <dbReference type="ARBA" id="ARBA00022779"/>
    </source>
</evidence>
<keyword evidence="10" id="KW-0966">Cell projection</keyword>
<dbReference type="InterPro" id="IPR036429">
    <property type="entry name" value="SpoA-like_sf"/>
</dbReference>
<dbReference type="EMBL" id="JAVRHT010000010">
    <property type="protein sequence ID" value="MDT0631255.1"/>
    <property type="molecule type" value="Genomic_DNA"/>
</dbReference>
<feature type="region of interest" description="Disordered" evidence="8">
    <location>
        <begin position="159"/>
        <end position="183"/>
    </location>
</feature>
<dbReference type="InterPro" id="IPR001172">
    <property type="entry name" value="FliN_T3SS_HrcQb"/>
</dbReference>
<keyword evidence="6" id="KW-0283">Flagellar rotation</keyword>
<evidence type="ECO:0000256" key="3">
    <source>
        <dbReference type="ARBA" id="ARBA00021897"/>
    </source>
</evidence>
<gene>
    <name evidence="10" type="primary">fliN</name>
    <name evidence="10" type="ORF">RM540_05780</name>
</gene>
<evidence type="ECO:0000313" key="11">
    <source>
        <dbReference type="Proteomes" id="UP001267426"/>
    </source>
</evidence>
<feature type="domain" description="Flagellar motor switch protein FliN-like C-terminal" evidence="9">
    <location>
        <begin position="212"/>
        <end position="280"/>
    </location>
</feature>
<name>A0ABU3BPQ3_9BACT</name>
<dbReference type="InterPro" id="IPR001543">
    <property type="entry name" value="FliN-like_C"/>
</dbReference>
<evidence type="ECO:0000256" key="2">
    <source>
        <dbReference type="ARBA" id="ARBA00009226"/>
    </source>
</evidence>
<keyword evidence="5" id="KW-0145">Chemotaxis</keyword>
<comment type="subcellular location">
    <subcellularLocation>
        <location evidence="1">Cell membrane</location>
        <topology evidence="1">Peripheral membrane protein</topology>
        <orientation evidence="1">Cytoplasmic side</orientation>
    </subcellularLocation>
</comment>
<dbReference type="SUPFAM" id="SSF101801">
    <property type="entry name" value="Surface presentation of antigens (SPOA)"/>
    <property type="match status" value="1"/>
</dbReference>
<dbReference type="Proteomes" id="UP001267426">
    <property type="component" value="Unassembled WGS sequence"/>
</dbReference>
<keyword evidence="4" id="KW-1003">Cell membrane</keyword>
<evidence type="ECO:0000256" key="8">
    <source>
        <dbReference type="SAM" id="MobiDB-lite"/>
    </source>
</evidence>
<comment type="caution">
    <text evidence="10">The sequence shown here is derived from an EMBL/GenBank/DDBJ whole genome shotgun (WGS) entry which is preliminary data.</text>
</comment>
<dbReference type="PRINTS" id="PR00956">
    <property type="entry name" value="FLGMOTORFLIN"/>
</dbReference>
<organism evidence="10 11">
    <name type="scientific">Rubrivirga litoralis</name>
    <dbReference type="NCBI Taxonomy" id="3075598"/>
    <lineage>
        <taxon>Bacteria</taxon>
        <taxon>Pseudomonadati</taxon>
        <taxon>Rhodothermota</taxon>
        <taxon>Rhodothermia</taxon>
        <taxon>Rhodothermales</taxon>
        <taxon>Rubricoccaceae</taxon>
        <taxon>Rubrivirga</taxon>
    </lineage>
</organism>
<evidence type="ECO:0000256" key="7">
    <source>
        <dbReference type="ARBA" id="ARBA00023136"/>
    </source>
</evidence>
<dbReference type="Pfam" id="PF01052">
    <property type="entry name" value="FliMN_C"/>
    <property type="match status" value="1"/>
</dbReference>
<dbReference type="InterPro" id="IPR051469">
    <property type="entry name" value="FliN/MopA/SpaO"/>
</dbReference>
<evidence type="ECO:0000313" key="10">
    <source>
        <dbReference type="EMBL" id="MDT0631255.1"/>
    </source>
</evidence>
<evidence type="ECO:0000259" key="9">
    <source>
        <dbReference type="Pfam" id="PF01052"/>
    </source>
</evidence>
<accession>A0ABU3BPQ3</accession>
<keyword evidence="11" id="KW-1185">Reference proteome</keyword>
<evidence type="ECO:0000256" key="5">
    <source>
        <dbReference type="ARBA" id="ARBA00022500"/>
    </source>
</evidence>
<dbReference type="RefSeq" id="WP_311662598.1">
    <property type="nucleotide sequence ID" value="NZ_JAVRHT010000010.1"/>
</dbReference>
<sequence>MTPDALAPLVAEAQEALRSFFAALLGADAPLDAGPAEPTDDPAAPEGAVVLGGVPAGGAPFAVVLEAGWAARLAEAMVGGPVPDDEAGDLLGEAAGQAYGALRTHLAADGHELPEAAFSVAAPEDIAGLGWRVPFSLADEGGPLAGAVFLADEVVSAPPPTEAGAAPPDAAPPQAAAPPEAPAPPVAVAAAAFEDLGSEAIGDGAAPDLHLLSDVELEVTVELGRRRLPLADVLRLTTGSVVELDKMVGQPLSVFANGRLIAEGEAVVIDDQFGVRVTGLASTPRPRTALV</sequence>
<dbReference type="Gene3D" id="2.30.330.10">
    <property type="entry name" value="SpoA-like"/>
    <property type="match status" value="1"/>
</dbReference>
<dbReference type="NCBIfam" id="TIGR02480">
    <property type="entry name" value="fliN"/>
    <property type="match status" value="1"/>
</dbReference>
<proteinExistence type="inferred from homology"/>
<dbReference type="PANTHER" id="PTHR43484:SF1">
    <property type="entry name" value="FLAGELLAR MOTOR SWITCH PROTEIN FLIN"/>
    <property type="match status" value="1"/>
</dbReference>